<dbReference type="InterPro" id="IPR000700">
    <property type="entry name" value="PAS-assoc_C"/>
</dbReference>
<evidence type="ECO:0000313" key="5">
    <source>
        <dbReference type="Proteomes" id="UP000011717"/>
    </source>
</evidence>
<proteinExistence type="predicted"/>
<dbReference type="RefSeq" id="WP_008603081.1">
    <property type="nucleotide sequence ID" value="NZ_AMRV01000008.1"/>
</dbReference>
<protein>
    <submittedName>
        <fullName evidence="4">Response regulator receiver modulated diguanylate cyclase/phosphodiesterase with PAS/PAC sensor(S)</fullName>
    </submittedName>
</protein>
<feature type="coiled-coil region" evidence="1">
    <location>
        <begin position="14"/>
        <end position="48"/>
    </location>
</feature>
<evidence type="ECO:0000259" key="2">
    <source>
        <dbReference type="PROSITE" id="PS50113"/>
    </source>
</evidence>
<dbReference type="Pfam" id="PF00990">
    <property type="entry name" value="GGDEF"/>
    <property type="match status" value="1"/>
</dbReference>
<dbReference type="PROSITE" id="PS50887">
    <property type="entry name" value="GGDEF"/>
    <property type="match status" value="1"/>
</dbReference>
<name>M2U340_9SPHN</name>
<dbReference type="NCBIfam" id="TIGR00254">
    <property type="entry name" value="GGDEF"/>
    <property type="match status" value="1"/>
</dbReference>
<sequence length="333" mass="36617">MVGNPSGAKKEAALPAASAEAEALRASIRHLQERLAALQSAKDRLELALDNTGIGVWDWNVSTGDFWMSDAALALQGYDTLPPLSFDTVHEHYVWPQEWREWRAKLLGCLKGHTDYAEHEHQLRCRDGGFIWVVERARVVARTEAGRAVRIIGTRTDTTVRREEEERLRWLAQHDPLTGLPNRTVFNEMLEAALMDRDGDPDDGGSMVGLIFVDLDHFKGVNDADGHERGDQVLCAVAERLRERFSAPATAARIGGDEFGIVLPLVEDAATFAKACRELAEIRQPISVSVGGAIFSRSGTDAATLKRAADDALYQAKRQGRARAVVAKTGRIG</sequence>
<dbReference type="SUPFAM" id="SSF55073">
    <property type="entry name" value="Nucleotide cyclase"/>
    <property type="match status" value="1"/>
</dbReference>
<feature type="domain" description="GGDEF" evidence="3">
    <location>
        <begin position="206"/>
        <end position="329"/>
    </location>
</feature>
<organism evidence="4 5">
    <name type="scientific">Pacificimonas flava</name>
    <dbReference type="NCBI Taxonomy" id="1234595"/>
    <lineage>
        <taxon>Bacteria</taxon>
        <taxon>Pseudomonadati</taxon>
        <taxon>Pseudomonadota</taxon>
        <taxon>Alphaproteobacteria</taxon>
        <taxon>Sphingomonadales</taxon>
        <taxon>Sphingosinicellaceae</taxon>
        <taxon>Pacificimonas</taxon>
    </lineage>
</organism>
<dbReference type="InterPro" id="IPR043128">
    <property type="entry name" value="Rev_trsase/Diguanyl_cyclase"/>
</dbReference>
<gene>
    <name evidence="4" type="ORF">C725_2341</name>
</gene>
<dbReference type="InterPro" id="IPR029787">
    <property type="entry name" value="Nucleotide_cyclase"/>
</dbReference>
<dbReference type="PANTHER" id="PTHR44757:SF2">
    <property type="entry name" value="BIOFILM ARCHITECTURE MAINTENANCE PROTEIN MBAA"/>
    <property type="match status" value="1"/>
</dbReference>
<dbReference type="InterPro" id="IPR000160">
    <property type="entry name" value="GGDEF_dom"/>
</dbReference>
<evidence type="ECO:0000256" key="1">
    <source>
        <dbReference type="SAM" id="Coils"/>
    </source>
</evidence>
<dbReference type="InterPro" id="IPR035965">
    <property type="entry name" value="PAS-like_dom_sf"/>
</dbReference>
<keyword evidence="1" id="KW-0175">Coiled coil</keyword>
<evidence type="ECO:0000313" key="4">
    <source>
        <dbReference type="EMBL" id="EMD82303.1"/>
    </source>
</evidence>
<dbReference type="AlphaFoldDB" id="M2U340"/>
<dbReference type="SUPFAM" id="SSF55785">
    <property type="entry name" value="PYP-like sensor domain (PAS domain)"/>
    <property type="match status" value="1"/>
</dbReference>
<dbReference type="CDD" id="cd01949">
    <property type="entry name" value="GGDEF"/>
    <property type="match status" value="1"/>
</dbReference>
<dbReference type="Gene3D" id="3.30.70.270">
    <property type="match status" value="1"/>
</dbReference>
<dbReference type="InterPro" id="IPR052155">
    <property type="entry name" value="Biofilm_reg_signaling"/>
</dbReference>
<dbReference type="PANTHER" id="PTHR44757">
    <property type="entry name" value="DIGUANYLATE CYCLASE DGCP"/>
    <property type="match status" value="1"/>
</dbReference>
<dbReference type="EMBL" id="AMRV01000008">
    <property type="protein sequence ID" value="EMD82303.1"/>
    <property type="molecule type" value="Genomic_DNA"/>
</dbReference>
<dbReference type="SMART" id="SM00086">
    <property type="entry name" value="PAC"/>
    <property type="match status" value="1"/>
</dbReference>
<dbReference type="OrthoDB" id="9812260at2"/>
<dbReference type="InterPro" id="IPR013655">
    <property type="entry name" value="PAS_fold_3"/>
</dbReference>
<dbReference type="Gene3D" id="3.30.450.20">
    <property type="entry name" value="PAS domain"/>
    <property type="match status" value="1"/>
</dbReference>
<evidence type="ECO:0000259" key="3">
    <source>
        <dbReference type="PROSITE" id="PS50887"/>
    </source>
</evidence>
<comment type="caution">
    <text evidence="4">The sequence shown here is derived from an EMBL/GenBank/DDBJ whole genome shotgun (WGS) entry which is preliminary data.</text>
</comment>
<dbReference type="Pfam" id="PF08447">
    <property type="entry name" value="PAS_3"/>
    <property type="match status" value="1"/>
</dbReference>
<accession>M2U340</accession>
<feature type="domain" description="PAC" evidence="2">
    <location>
        <begin position="117"/>
        <end position="170"/>
    </location>
</feature>
<dbReference type="Proteomes" id="UP000011717">
    <property type="component" value="Unassembled WGS sequence"/>
</dbReference>
<reference evidence="4 5" key="1">
    <citation type="journal article" date="2013" name="Genome Announc.">
        <title>Draft Genome Sequence of Strain JLT2015T, Belonging to the Family Sphingomonadaceae of the Alphaproteobacteria.</title>
        <authorList>
            <person name="Tang K."/>
            <person name="Liu K."/>
            <person name="Li S."/>
            <person name="Jiao N."/>
        </authorList>
    </citation>
    <scope>NUCLEOTIDE SEQUENCE [LARGE SCALE GENOMIC DNA]</scope>
    <source>
        <strain evidence="4 5">JLT2015</strain>
    </source>
</reference>
<dbReference type="PROSITE" id="PS50113">
    <property type="entry name" value="PAC"/>
    <property type="match status" value="1"/>
</dbReference>
<dbReference type="InterPro" id="IPR001610">
    <property type="entry name" value="PAC"/>
</dbReference>
<dbReference type="SMART" id="SM00267">
    <property type="entry name" value="GGDEF"/>
    <property type="match status" value="1"/>
</dbReference>
<keyword evidence="5" id="KW-1185">Reference proteome</keyword>